<proteinExistence type="predicted"/>
<dbReference type="InterPro" id="IPR013785">
    <property type="entry name" value="Aldolase_TIM"/>
</dbReference>
<evidence type="ECO:0000256" key="3">
    <source>
        <dbReference type="ARBA" id="ARBA00022691"/>
    </source>
</evidence>
<dbReference type="SMART" id="SM00729">
    <property type="entry name" value="Elp3"/>
    <property type="match status" value="1"/>
</dbReference>
<feature type="domain" description="Radical SAM core" evidence="7">
    <location>
        <begin position="14"/>
        <end position="231"/>
    </location>
</feature>
<organism evidence="8 9">
    <name type="scientific">Methanothermus fervidus (strain ATCC 43054 / DSM 2088 / JCM 10308 / V24 S)</name>
    <dbReference type="NCBI Taxonomy" id="523846"/>
    <lineage>
        <taxon>Archaea</taxon>
        <taxon>Methanobacteriati</taxon>
        <taxon>Methanobacteriota</taxon>
        <taxon>Methanomada group</taxon>
        <taxon>Methanobacteria</taxon>
        <taxon>Methanobacteriales</taxon>
        <taxon>Methanothermaceae</taxon>
        <taxon>Methanothermus</taxon>
    </lineage>
</organism>
<dbReference type="AlphaFoldDB" id="E3GZA7"/>
<dbReference type="SUPFAM" id="SSF102114">
    <property type="entry name" value="Radical SAM enzymes"/>
    <property type="match status" value="1"/>
</dbReference>
<dbReference type="Proteomes" id="UP000002315">
    <property type="component" value="Chromosome"/>
</dbReference>
<dbReference type="GO" id="GO:0003824">
    <property type="term" value="F:catalytic activity"/>
    <property type="evidence" value="ECO:0007669"/>
    <property type="project" value="InterPro"/>
</dbReference>
<accession>E3GZA7</accession>
<gene>
    <name evidence="8" type="ordered locus">Mfer_0841</name>
</gene>
<dbReference type="InterPro" id="IPR007197">
    <property type="entry name" value="rSAM"/>
</dbReference>
<keyword evidence="6" id="KW-0411">Iron-sulfur</keyword>
<evidence type="ECO:0000256" key="5">
    <source>
        <dbReference type="ARBA" id="ARBA00023004"/>
    </source>
</evidence>
<dbReference type="GO" id="GO:0051539">
    <property type="term" value="F:4 iron, 4 sulfur cluster binding"/>
    <property type="evidence" value="ECO:0007669"/>
    <property type="project" value="UniProtKB-KW"/>
</dbReference>
<dbReference type="PANTHER" id="PTHR30352">
    <property type="entry name" value="PYRUVATE FORMATE-LYASE-ACTIVATING ENZYME"/>
    <property type="match status" value="1"/>
</dbReference>
<dbReference type="SFLD" id="SFLDG01067">
    <property type="entry name" value="SPASM/twitch_domain_containing"/>
    <property type="match status" value="1"/>
</dbReference>
<name>E3GZA7_METFV</name>
<dbReference type="InterPro" id="IPR006638">
    <property type="entry name" value="Elp3/MiaA/NifB-like_rSAM"/>
</dbReference>
<dbReference type="KEGG" id="mfv:Mfer_0841"/>
<evidence type="ECO:0000256" key="2">
    <source>
        <dbReference type="ARBA" id="ARBA00022485"/>
    </source>
</evidence>
<evidence type="ECO:0000256" key="1">
    <source>
        <dbReference type="ARBA" id="ARBA00001966"/>
    </source>
</evidence>
<dbReference type="CDD" id="cd01335">
    <property type="entry name" value="Radical_SAM"/>
    <property type="match status" value="1"/>
</dbReference>
<dbReference type="InterPro" id="IPR058240">
    <property type="entry name" value="rSAM_sf"/>
</dbReference>
<evidence type="ECO:0000313" key="8">
    <source>
        <dbReference type="EMBL" id="ADP77639.1"/>
    </source>
</evidence>
<dbReference type="InterPro" id="IPR034457">
    <property type="entry name" value="Organic_radical-activating"/>
</dbReference>
<evidence type="ECO:0000259" key="7">
    <source>
        <dbReference type="PROSITE" id="PS51918"/>
    </source>
</evidence>
<keyword evidence="5" id="KW-0408">Iron</keyword>
<comment type="cofactor">
    <cofactor evidence="1">
        <name>[4Fe-4S] cluster</name>
        <dbReference type="ChEBI" id="CHEBI:49883"/>
    </cofactor>
</comment>
<dbReference type="SFLD" id="SFLDS00029">
    <property type="entry name" value="Radical_SAM"/>
    <property type="match status" value="1"/>
</dbReference>
<keyword evidence="2" id="KW-0004">4Fe-4S</keyword>
<protein>
    <submittedName>
        <fullName evidence="8">Radical SAM domain protein</fullName>
    </submittedName>
</protein>
<dbReference type="OrthoDB" id="371936at2157"/>
<evidence type="ECO:0000256" key="6">
    <source>
        <dbReference type="ARBA" id="ARBA00023014"/>
    </source>
</evidence>
<dbReference type="Gene3D" id="3.20.20.70">
    <property type="entry name" value="Aldolase class I"/>
    <property type="match status" value="1"/>
</dbReference>
<evidence type="ECO:0000313" key="9">
    <source>
        <dbReference type="Proteomes" id="UP000002315"/>
    </source>
</evidence>
<evidence type="ECO:0000256" key="4">
    <source>
        <dbReference type="ARBA" id="ARBA00022723"/>
    </source>
</evidence>
<keyword evidence="9" id="KW-1185">Reference proteome</keyword>
<dbReference type="Pfam" id="PF04055">
    <property type="entry name" value="Radical_SAM"/>
    <property type="match status" value="1"/>
</dbReference>
<dbReference type="PANTHER" id="PTHR30352:SF13">
    <property type="entry name" value="GLYCYL-RADICAL ENZYME ACTIVATING ENZYME YJJW-RELATED"/>
    <property type="match status" value="1"/>
</dbReference>
<keyword evidence="3" id="KW-0949">S-adenosyl-L-methionine</keyword>
<sequence>MFKGKRHVPFITLSEISPRVWITLSGCNFNCLGCFSIAKDIVGKPMTVKELVKLVEDSSRSYYGDLPKEIIITGGEPTLNKKYLKKLISSLRSSQIIIESNGYLLDDKYVDELIKAGLDGIMLDLKAFDEKIHKKYTGFSNKRILRNLKNICKKDINLIIKTIYIPGWVEEKEIKNIARFLSKLNPEIEYRINPYRPIKNFSREPTYSEMLNAYKIAKKYLKNVFLSKSCRRETLPKKKIKTWITVFPDGKMKRRSLNDYRKNNMKVFNKQEHS</sequence>
<dbReference type="GO" id="GO:0046872">
    <property type="term" value="F:metal ion binding"/>
    <property type="evidence" value="ECO:0007669"/>
    <property type="project" value="UniProtKB-KW"/>
</dbReference>
<dbReference type="HOGENOM" id="CLU_1014147_0_0_2"/>
<dbReference type="STRING" id="523846.Mfer_0841"/>
<reference evidence="8 9" key="1">
    <citation type="journal article" date="2010" name="Stand. Genomic Sci.">
        <title>Complete genome sequence of Methanothermus fervidus type strain (V24S).</title>
        <authorList>
            <person name="Anderson I."/>
            <person name="Djao O.D."/>
            <person name="Misra M."/>
            <person name="Chertkov O."/>
            <person name="Nolan M."/>
            <person name="Lucas S."/>
            <person name="Lapidus A."/>
            <person name="Del Rio T.G."/>
            <person name="Tice H."/>
            <person name="Cheng J.F."/>
            <person name="Tapia R."/>
            <person name="Han C."/>
            <person name="Goodwin L."/>
            <person name="Pitluck S."/>
            <person name="Liolios K."/>
            <person name="Ivanova N."/>
            <person name="Mavromatis K."/>
            <person name="Mikhailova N."/>
            <person name="Pati A."/>
            <person name="Brambilla E."/>
            <person name="Chen A."/>
            <person name="Palaniappan K."/>
            <person name="Land M."/>
            <person name="Hauser L."/>
            <person name="Chang Y.J."/>
            <person name="Jeffries C.D."/>
            <person name="Sikorski J."/>
            <person name="Spring S."/>
            <person name="Rohde M."/>
            <person name="Eichinger K."/>
            <person name="Huber H."/>
            <person name="Wirth R."/>
            <person name="Goker M."/>
            <person name="Detter J.C."/>
            <person name="Woyke T."/>
            <person name="Bristow J."/>
            <person name="Eisen J.A."/>
            <person name="Markowitz V."/>
            <person name="Hugenholtz P."/>
            <person name="Klenk H.P."/>
            <person name="Kyrpides N.C."/>
        </authorList>
    </citation>
    <scope>NUCLEOTIDE SEQUENCE [LARGE SCALE GENOMIC DNA]</scope>
    <source>
        <strain evidence="9">ATCC 43054 / DSM 2088 / JCM 10308 / V24 S</strain>
    </source>
</reference>
<dbReference type="PROSITE" id="PS51918">
    <property type="entry name" value="RADICAL_SAM"/>
    <property type="match status" value="1"/>
</dbReference>
<dbReference type="EMBL" id="CP002278">
    <property type="protein sequence ID" value="ADP77639.1"/>
    <property type="molecule type" value="Genomic_DNA"/>
</dbReference>
<keyword evidence="4" id="KW-0479">Metal-binding</keyword>